<protein>
    <submittedName>
        <fullName evidence="2">Amino acid-binding protein</fullName>
    </submittedName>
</protein>
<dbReference type="AlphaFoldDB" id="A0A329QHT2"/>
<dbReference type="EMBL" id="QMIG01000018">
    <property type="protein sequence ID" value="RAW11890.1"/>
    <property type="molecule type" value="Genomic_DNA"/>
</dbReference>
<accession>A0A329QHT2</accession>
<organism evidence="2 3">
    <name type="scientific">Phytoactinopolyspora halophila</name>
    <dbReference type="NCBI Taxonomy" id="1981511"/>
    <lineage>
        <taxon>Bacteria</taxon>
        <taxon>Bacillati</taxon>
        <taxon>Actinomycetota</taxon>
        <taxon>Actinomycetes</taxon>
        <taxon>Jiangellales</taxon>
        <taxon>Jiangellaceae</taxon>
        <taxon>Phytoactinopolyspora</taxon>
    </lineage>
</organism>
<evidence type="ECO:0000313" key="3">
    <source>
        <dbReference type="Proteomes" id="UP000250462"/>
    </source>
</evidence>
<name>A0A329QHT2_9ACTN</name>
<dbReference type="Gene3D" id="3.30.70.260">
    <property type="match status" value="2"/>
</dbReference>
<gene>
    <name evidence="2" type="ORF">DPM12_15590</name>
</gene>
<dbReference type="Pfam" id="PF13740">
    <property type="entry name" value="ACT_6"/>
    <property type="match status" value="1"/>
</dbReference>
<dbReference type="InterPro" id="IPR045865">
    <property type="entry name" value="ACT-like_dom_sf"/>
</dbReference>
<comment type="caution">
    <text evidence="2">The sequence shown here is derived from an EMBL/GenBank/DDBJ whole genome shotgun (WGS) entry which is preliminary data.</text>
</comment>
<dbReference type="SUPFAM" id="SSF55021">
    <property type="entry name" value="ACT-like"/>
    <property type="match status" value="2"/>
</dbReference>
<keyword evidence="3" id="KW-1185">Reference proteome</keyword>
<evidence type="ECO:0000313" key="2">
    <source>
        <dbReference type="EMBL" id="RAW11890.1"/>
    </source>
</evidence>
<reference evidence="2 3" key="1">
    <citation type="submission" date="2018-06" db="EMBL/GenBank/DDBJ databases">
        <title>Phytoactinopolyspora halophila sp. nov., a novel halophilic actinomycete isolated from a saline soil in China.</title>
        <authorList>
            <person name="Tang S.-K."/>
        </authorList>
    </citation>
    <scope>NUCLEOTIDE SEQUENCE [LARGE SCALE GENOMIC DNA]</scope>
    <source>
        <strain evidence="2 3">YIM 96934</strain>
    </source>
</reference>
<dbReference type="PROSITE" id="PS51671">
    <property type="entry name" value="ACT"/>
    <property type="match status" value="2"/>
</dbReference>
<dbReference type="PANTHER" id="PTHR34875:SF6">
    <property type="entry name" value="UPF0237 PROTEIN MJ1558"/>
    <property type="match status" value="1"/>
</dbReference>
<proteinExistence type="predicted"/>
<dbReference type="InterPro" id="IPR002912">
    <property type="entry name" value="ACT_dom"/>
</dbReference>
<dbReference type="Pfam" id="PF01842">
    <property type="entry name" value="ACT"/>
    <property type="match status" value="1"/>
</dbReference>
<dbReference type="RefSeq" id="WP_112259272.1">
    <property type="nucleotide sequence ID" value="NZ_QMIG01000018.1"/>
</dbReference>
<dbReference type="InterPro" id="IPR050990">
    <property type="entry name" value="UPF0237/GcvR_regulator"/>
</dbReference>
<dbReference type="PANTHER" id="PTHR34875">
    <property type="entry name" value="UPF0237 PROTEIN MJ1558"/>
    <property type="match status" value="1"/>
</dbReference>
<evidence type="ECO:0000259" key="1">
    <source>
        <dbReference type="PROSITE" id="PS51671"/>
    </source>
</evidence>
<sequence>MSLIAVTVIGHDRPGIIAEATSALAELGINLEDSTMTRLRGHFAMMLLCEGDTTVSQVERALGDLAADGTLQVSAREVDRDEPGTSSGRPYVLTVHGGDRLGIVSAVTSVLARAGGNITDLTTRLTNDLYMVVAEVDLPVDADESVLAAELTAIGRQLGIDVALRAQETDVL</sequence>
<feature type="domain" description="ACT" evidence="1">
    <location>
        <begin position="92"/>
        <end position="167"/>
    </location>
</feature>
<feature type="domain" description="ACT" evidence="1">
    <location>
        <begin position="5"/>
        <end position="76"/>
    </location>
</feature>
<dbReference type="OrthoDB" id="12860at2"/>
<dbReference type="Proteomes" id="UP000250462">
    <property type="component" value="Unassembled WGS sequence"/>
</dbReference>